<feature type="domain" description="Antitoxin SocA-like Panacea" evidence="1">
    <location>
        <begin position="42"/>
        <end position="124"/>
    </location>
</feature>
<accession>R4RR36</accession>
<dbReference type="EMBL" id="CP002548">
    <property type="protein sequence ID" value="AGL90951.1"/>
    <property type="molecule type" value="Genomic_DNA"/>
</dbReference>
<reference evidence="2 3" key="1">
    <citation type="journal article" date="2013" name="BMC Genomics">
        <title>Comparison of the complete genome sequence of two closely related isolates of 'Candidatus Phytoplasma australiense' reveals genome plasticity.</title>
        <authorList>
            <person name="Andersen M.T."/>
            <person name="Liefting L.W."/>
            <person name="Havukkala I."/>
            <person name="Beever R.E."/>
        </authorList>
    </citation>
    <scope>NUCLEOTIDE SEQUENCE [LARGE SCALE GENOMIC DNA]</scope>
    <source>
        <strain evidence="2 3">NZSb11</strain>
    </source>
</reference>
<organism evidence="2 3">
    <name type="scientific">Strawberry lethal yellows phytoplasma (CPA) str. NZSb11</name>
    <dbReference type="NCBI Taxonomy" id="980422"/>
    <lineage>
        <taxon>Bacteria</taxon>
        <taxon>Bacillati</taxon>
        <taxon>Mycoplasmatota</taxon>
        <taxon>Mollicutes</taxon>
        <taxon>Acholeplasmatales</taxon>
        <taxon>Acholeplasmataceae</taxon>
        <taxon>Candidatus Phytoplasma</taxon>
        <taxon>16SrXII (Stolbur group)</taxon>
    </lineage>
</organism>
<gene>
    <name evidence="2" type="ORF">SLY_1037</name>
</gene>
<dbReference type="InterPro" id="IPR025272">
    <property type="entry name" value="SocA_Panacea"/>
</dbReference>
<dbReference type="OrthoDB" id="386130at2"/>
<dbReference type="HOGENOM" id="CLU_110683_0_1_14"/>
<evidence type="ECO:0000313" key="2">
    <source>
        <dbReference type="EMBL" id="AGL90951.1"/>
    </source>
</evidence>
<proteinExistence type="predicted"/>
<evidence type="ECO:0000313" key="3">
    <source>
        <dbReference type="Proteomes" id="UP000013941"/>
    </source>
</evidence>
<sequence>MIIMQPNKIDILDVATYLIQHQNRNDYAPFKIQNLAFWVYSKYLIDFNYPMFNNDFQSWPYGAVSLKLYNTLSREKTPLNPHHKIKKNYDENIFTQQEKEIMDYIIKKYGSKTRNAIATIIQKPYSIWCRCYISQYFALNNIPDKLIQNYYSRQNRKV</sequence>
<dbReference type="Pfam" id="PF13274">
    <property type="entry name" value="SocA_Panacea"/>
    <property type="match status" value="1"/>
</dbReference>
<dbReference type="KEGG" id="nzs:SLY_1037"/>
<dbReference type="AlphaFoldDB" id="R4RR36"/>
<keyword evidence="3" id="KW-1185">Reference proteome</keyword>
<evidence type="ECO:0000259" key="1">
    <source>
        <dbReference type="Pfam" id="PF13274"/>
    </source>
</evidence>
<dbReference type="PATRIC" id="fig|980422.3.peg.954"/>
<protein>
    <submittedName>
        <fullName evidence="2">Phage-Associated Protein</fullName>
    </submittedName>
</protein>
<dbReference type="Proteomes" id="UP000013941">
    <property type="component" value="Chromosome"/>
</dbReference>
<name>R4RR36_PHYAS</name>